<feature type="domain" description="TonB-dependent receptor plug" evidence="5">
    <location>
        <begin position="141"/>
        <end position="222"/>
    </location>
</feature>
<evidence type="ECO:0000259" key="6">
    <source>
        <dbReference type="Pfam" id="PF14905"/>
    </source>
</evidence>
<keyword evidence="3" id="KW-0998">Cell outer membrane</keyword>
<dbReference type="Gene3D" id="2.60.40.1120">
    <property type="entry name" value="Carboxypeptidase-like, regulatory domain"/>
    <property type="match status" value="1"/>
</dbReference>
<dbReference type="Pfam" id="PF07715">
    <property type="entry name" value="Plug"/>
    <property type="match status" value="1"/>
</dbReference>
<dbReference type="Pfam" id="PF14905">
    <property type="entry name" value="OMP_b-brl_3"/>
    <property type="match status" value="1"/>
</dbReference>
<accession>A0A923DXJ6</accession>
<feature type="domain" description="Outer membrane protein beta-barrel" evidence="6">
    <location>
        <begin position="380"/>
        <end position="773"/>
    </location>
</feature>
<dbReference type="GO" id="GO:0009279">
    <property type="term" value="C:cell outer membrane"/>
    <property type="evidence" value="ECO:0007669"/>
    <property type="project" value="UniProtKB-SubCell"/>
</dbReference>
<proteinExistence type="predicted"/>
<dbReference type="Pfam" id="PF13620">
    <property type="entry name" value="CarboxypepD_reg"/>
    <property type="match status" value="1"/>
</dbReference>
<keyword evidence="4" id="KW-0732">Signal</keyword>
<dbReference type="AlphaFoldDB" id="A0A923DXJ6"/>
<dbReference type="Gene3D" id="2.170.130.10">
    <property type="entry name" value="TonB-dependent receptor, plug domain"/>
    <property type="match status" value="1"/>
</dbReference>
<evidence type="ECO:0000256" key="2">
    <source>
        <dbReference type="ARBA" id="ARBA00023136"/>
    </source>
</evidence>
<dbReference type="InterPro" id="IPR036942">
    <property type="entry name" value="Beta-barrel_TonB_sf"/>
</dbReference>
<evidence type="ECO:0000259" key="5">
    <source>
        <dbReference type="Pfam" id="PF07715"/>
    </source>
</evidence>
<dbReference type="InterPro" id="IPR008969">
    <property type="entry name" value="CarboxyPept-like_regulatory"/>
</dbReference>
<protein>
    <submittedName>
        <fullName evidence="7">TonB-dependent receptor</fullName>
    </submittedName>
</protein>
<keyword evidence="8" id="KW-1185">Reference proteome</keyword>
<keyword evidence="7" id="KW-0675">Receptor</keyword>
<evidence type="ECO:0000256" key="3">
    <source>
        <dbReference type="ARBA" id="ARBA00023237"/>
    </source>
</evidence>
<dbReference type="PANTHER" id="PTHR40980">
    <property type="entry name" value="PLUG DOMAIN-CONTAINING PROTEIN"/>
    <property type="match status" value="1"/>
</dbReference>
<dbReference type="InterPro" id="IPR012910">
    <property type="entry name" value="Plug_dom"/>
</dbReference>
<evidence type="ECO:0000256" key="1">
    <source>
        <dbReference type="ARBA" id="ARBA00004442"/>
    </source>
</evidence>
<feature type="chain" id="PRO_5037436598" evidence="4">
    <location>
        <begin position="20"/>
        <end position="800"/>
    </location>
</feature>
<dbReference type="PANTHER" id="PTHR40980:SF4">
    <property type="entry name" value="TONB-DEPENDENT RECEPTOR-LIKE BETA-BARREL DOMAIN-CONTAINING PROTEIN"/>
    <property type="match status" value="1"/>
</dbReference>
<keyword evidence="2" id="KW-0472">Membrane</keyword>
<evidence type="ECO:0000313" key="8">
    <source>
        <dbReference type="Proteomes" id="UP000601055"/>
    </source>
</evidence>
<organism evidence="7 8">
    <name type="scientific">Pedobacter planticolens</name>
    <dbReference type="NCBI Taxonomy" id="2679964"/>
    <lineage>
        <taxon>Bacteria</taxon>
        <taxon>Pseudomonadati</taxon>
        <taxon>Bacteroidota</taxon>
        <taxon>Sphingobacteriia</taxon>
        <taxon>Sphingobacteriales</taxon>
        <taxon>Sphingobacteriaceae</taxon>
        <taxon>Pedobacter</taxon>
    </lineage>
</organism>
<reference evidence="7" key="1">
    <citation type="submission" date="2019-11" db="EMBL/GenBank/DDBJ databases">
        <title>Description of Pedobacter sp. LMG 31464T.</title>
        <authorList>
            <person name="Carlier A."/>
            <person name="Qi S."/>
            <person name="Vandamme P."/>
        </authorList>
    </citation>
    <scope>NUCLEOTIDE SEQUENCE</scope>
    <source>
        <strain evidence="7">LMG 31464</strain>
    </source>
</reference>
<dbReference type="SUPFAM" id="SSF49464">
    <property type="entry name" value="Carboxypeptidase regulatory domain-like"/>
    <property type="match status" value="1"/>
</dbReference>
<dbReference type="Gene3D" id="2.40.170.20">
    <property type="entry name" value="TonB-dependent receptor, beta-barrel domain"/>
    <property type="match status" value="1"/>
</dbReference>
<dbReference type="Proteomes" id="UP000601055">
    <property type="component" value="Unassembled WGS sequence"/>
</dbReference>
<dbReference type="SUPFAM" id="SSF56935">
    <property type="entry name" value="Porins"/>
    <property type="match status" value="1"/>
</dbReference>
<evidence type="ECO:0000256" key="4">
    <source>
        <dbReference type="SAM" id="SignalP"/>
    </source>
</evidence>
<gene>
    <name evidence="7" type="ORF">GM921_04030</name>
</gene>
<comment type="subcellular location">
    <subcellularLocation>
        <location evidence="1">Cell outer membrane</location>
    </subcellularLocation>
</comment>
<dbReference type="RefSeq" id="WP_182921322.1">
    <property type="nucleotide sequence ID" value="NZ_WNXD01000001.1"/>
</dbReference>
<name>A0A923DXJ6_9SPHI</name>
<comment type="caution">
    <text evidence="7">The sequence shown here is derived from an EMBL/GenBank/DDBJ whole genome shotgun (WGS) entry which is preliminary data.</text>
</comment>
<dbReference type="EMBL" id="WNXD01000001">
    <property type="protein sequence ID" value="MBB2144638.1"/>
    <property type="molecule type" value="Genomic_DNA"/>
</dbReference>
<dbReference type="InterPro" id="IPR037066">
    <property type="entry name" value="Plug_dom_sf"/>
</dbReference>
<sequence length="800" mass="87648">MKPLLLLICCLFLSLGARSQTNQTLQISGKITDSVAQKPISFATVLLKNDKKVQVKSVVSAKDGSFALTGLTAGNYGLVIVYVGYQTKTIPVALGTTSKNLNPISLIPSPTQLKGVTVTGDRPLIKQEIDRISYDVKADPESKVNNVLEMMRKVPMLSVDGDDNIQLQGNSNYKILINGRPSGMMERNPKDILKSMPASSIERIEVITTPPAKYDGEGLAGIINIITYKKADNGTNGTVNVSERFPVGGPGIGGTFTAKAGKFGIATNAGGSLNSTPQLNNTILRLTQENNPTKLFQTGTSDFSGKSGYVGAELSYEIDSLNLISGQLNYNANSNESLSTQNSILNNTTSLIQSYGLSNSLEGSGDGFDAALNYQLGFKKDKNRLLTFSYRYYQFSNNQFNNVGVFNPVAYPEPNYKQDNTGGSVEQTVQVDYVHPFKKVVMEAGIKAIFRDNSSDFEYLSLNSSGNYILDPLRTNVFDNQQNVYAAYNTYQFTIKKWGVKAGVRLEQTQIDANSSGTILDKNSLNLIPSISVNRKFKESSINFGFTSRIQRPGINQLNPFVDRSNPNFTSSGNPDLKAMKGHSIEVSYSRFKKLAINIGIRALRGTNIIMPSAITVGTVTQNSYANTGTATLIGLNLNLNYPFNNKLRGVLGAMANYGMVTAEINGVDIEKKGLMRRAFTSLTFRPTKTWQASGSVNYNGPNLSIQGTSNSFVFYSFSVNKDFLDNKLSLSFAANNAFSKYRDNIRYINGTGFTQENYSQNYQRNFTTSLNYRFGRLKDSIKKNKKGINNNDVSEGTSL</sequence>
<dbReference type="InterPro" id="IPR041700">
    <property type="entry name" value="OMP_b-brl_3"/>
</dbReference>
<evidence type="ECO:0000313" key="7">
    <source>
        <dbReference type="EMBL" id="MBB2144638.1"/>
    </source>
</evidence>
<feature type="signal peptide" evidence="4">
    <location>
        <begin position="1"/>
        <end position="19"/>
    </location>
</feature>